<dbReference type="InterPro" id="IPR007527">
    <property type="entry name" value="Znf_SWIM"/>
</dbReference>
<dbReference type="EMBL" id="OZ020113">
    <property type="protein sequence ID" value="CAK9266619.1"/>
    <property type="molecule type" value="Genomic_DNA"/>
</dbReference>
<sequence>MFCCTCEWALRGNMCKHQIVVILTCTDISQEDIIHYYGTWYGSHRGGLGHMFEDPRHIPDDMESNDDDENDHLEGDDGIMNMEQNDLPMGAIVGSNDTINSSTPMERALAQLATTMQEITNECKEGDVTLCEHATSHMKVLACNIRNIRLIKANAISHPGLVLRRVKDGLGNSVKRLKDWHETMFNHTNVRTKRCHE</sequence>
<feature type="domain" description="SWIM-type" evidence="3">
    <location>
        <begin position="1"/>
        <end position="26"/>
    </location>
</feature>
<dbReference type="Proteomes" id="UP001497444">
    <property type="component" value="Chromosome 18"/>
</dbReference>
<evidence type="ECO:0000256" key="1">
    <source>
        <dbReference type="PROSITE-ProRule" id="PRU00325"/>
    </source>
</evidence>
<proteinExistence type="predicted"/>
<keyword evidence="1" id="KW-0479">Metal-binding</keyword>
<evidence type="ECO:0000259" key="3">
    <source>
        <dbReference type="PROSITE" id="PS50966"/>
    </source>
</evidence>
<accession>A0ABP0WIH7</accession>
<feature type="region of interest" description="Disordered" evidence="2">
    <location>
        <begin position="53"/>
        <end position="75"/>
    </location>
</feature>
<gene>
    <name evidence="4" type="ORF">CSSPJE1EN1_LOCUS12097</name>
</gene>
<organism evidence="4 5">
    <name type="scientific">Sphagnum jensenii</name>
    <dbReference type="NCBI Taxonomy" id="128206"/>
    <lineage>
        <taxon>Eukaryota</taxon>
        <taxon>Viridiplantae</taxon>
        <taxon>Streptophyta</taxon>
        <taxon>Embryophyta</taxon>
        <taxon>Bryophyta</taxon>
        <taxon>Sphagnophytina</taxon>
        <taxon>Sphagnopsida</taxon>
        <taxon>Sphagnales</taxon>
        <taxon>Sphagnaceae</taxon>
        <taxon>Sphagnum</taxon>
    </lineage>
</organism>
<reference evidence="4" key="1">
    <citation type="submission" date="2024-02" db="EMBL/GenBank/DDBJ databases">
        <authorList>
            <consortium name="ELIXIR-Norway"/>
            <consortium name="Elixir Norway"/>
        </authorList>
    </citation>
    <scope>NUCLEOTIDE SEQUENCE</scope>
</reference>
<feature type="compositionally biased region" description="Acidic residues" evidence="2">
    <location>
        <begin position="61"/>
        <end position="75"/>
    </location>
</feature>
<keyword evidence="1" id="KW-0862">Zinc</keyword>
<name>A0ABP0WIH7_9BRYO</name>
<protein>
    <recommendedName>
        <fullName evidence="3">SWIM-type domain-containing protein</fullName>
    </recommendedName>
</protein>
<evidence type="ECO:0000313" key="5">
    <source>
        <dbReference type="Proteomes" id="UP001497444"/>
    </source>
</evidence>
<keyword evidence="1" id="KW-0863">Zinc-finger</keyword>
<keyword evidence="5" id="KW-1185">Reference proteome</keyword>
<dbReference type="PROSITE" id="PS50966">
    <property type="entry name" value="ZF_SWIM"/>
    <property type="match status" value="1"/>
</dbReference>
<evidence type="ECO:0000313" key="4">
    <source>
        <dbReference type="EMBL" id="CAK9266619.1"/>
    </source>
</evidence>
<evidence type="ECO:0000256" key="2">
    <source>
        <dbReference type="SAM" id="MobiDB-lite"/>
    </source>
</evidence>